<dbReference type="InterPro" id="IPR006680">
    <property type="entry name" value="Amidohydro-rel"/>
</dbReference>
<dbReference type="EMBL" id="CP053708">
    <property type="protein sequence ID" value="QKE90236.1"/>
    <property type="molecule type" value="Genomic_DNA"/>
</dbReference>
<dbReference type="GO" id="GO:0016787">
    <property type="term" value="F:hydrolase activity"/>
    <property type="evidence" value="ECO:0007669"/>
    <property type="project" value="UniProtKB-KW"/>
</dbReference>
<keyword evidence="4" id="KW-1185">Reference proteome</keyword>
<dbReference type="PANTHER" id="PTHR21240">
    <property type="entry name" value="2-AMINO-3-CARBOXYLMUCONATE-6-SEMIALDEHYDE DECARBOXYLASE"/>
    <property type="match status" value="1"/>
</dbReference>
<accession>A0A6M8HPJ4</accession>
<dbReference type="GO" id="GO:0016831">
    <property type="term" value="F:carboxy-lyase activity"/>
    <property type="evidence" value="ECO:0007669"/>
    <property type="project" value="InterPro"/>
</dbReference>
<dbReference type="InterPro" id="IPR032465">
    <property type="entry name" value="ACMSD"/>
</dbReference>
<dbReference type="SUPFAM" id="SSF51556">
    <property type="entry name" value="Metallo-dependent hydrolases"/>
    <property type="match status" value="1"/>
</dbReference>
<dbReference type="Pfam" id="PF04909">
    <property type="entry name" value="Amidohydro_2"/>
    <property type="match status" value="1"/>
</dbReference>
<keyword evidence="3" id="KW-0378">Hydrolase</keyword>
<evidence type="ECO:0000313" key="3">
    <source>
        <dbReference type="EMBL" id="QKE90236.1"/>
    </source>
</evidence>
<dbReference type="KEGG" id="lck:HN018_09435"/>
<reference evidence="3 4" key="1">
    <citation type="journal article" date="2014" name="World J. Microbiol. Biotechnol.">
        <title>Biodiversity and physiological characteristics of Antarctic and Arctic lichens-associated bacteria.</title>
        <authorList>
            <person name="Lee Y.M."/>
            <person name="Kim E.H."/>
            <person name="Lee H.K."/>
            <person name="Hong S.G."/>
        </authorList>
    </citation>
    <scope>NUCLEOTIDE SEQUENCE [LARGE SCALE GENOMIC DNA]</scope>
    <source>
        <strain evidence="3 4">PAMC 26569</strain>
    </source>
</reference>
<dbReference type="InterPro" id="IPR032466">
    <property type="entry name" value="Metal_Hydrolase"/>
</dbReference>
<name>A0A6M8HPJ4_9PROT</name>
<sequence>MRVIDLHCYPNTKVWIDCQGPYVDALAKYWKRDWTWKTEEEVAAEFREFGIEACLVALDLSTTIATPPCSNDYVAGMRDRYSDCMIGAWGAVEPSTGELAIREARHAVQDLKMIGFHFHPIMQRFSVDDARYYPLFEEIAGLGVPVMIDVGMTGMGAGMPGGMGAKTRHAHPSAIDSLAADFPDLTIIMAHPGYPWIEETTVVALHKANVFWEMSGWGPKYLPEGIIRDMRGRLRDKMMFGSDYPSIPYARLLKEWNELGFTDAFLEGFFHGTAERVLGL</sequence>
<evidence type="ECO:0000256" key="1">
    <source>
        <dbReference type="ARBA" id="ARBA00023239"/>
    </source>
</evidence>
<evidence type="ECO:0000259" key="2">
    <source>
        <dbReference type="Pfam" id="PF04909"/>
    </source>
</evidence>
<protein>
    <submittedName>
        <fullName evidence="3">Amidohydrolase</fullName>
    </submittedName>
</protein>
<dbReference type="RefSeq" id="WP_171834083.1">
    <property type="nucleotide sequence ID" value="NZ_CP053708.1"/>
</dbReference>
<dbReference type="PANTHER" id="PTHR21240:SF19">
    <property type="entry name" value="CATALYTIC_ HYDROLASE"/>
    <property type="match status" value="1"/>
</dbReference>
<gene>
    <name evidence="3" type="ORF">HN018_09435</name>
</gene>
<dbReference type="AlphaFoldDB" id="A0A6M8HPJ4"/>
<proteinExistence type="predicted"/>
<dbReference type="Gene3D" id="3.20.20.140">
    <property type="entry name" value="Metal-dependent hydrolases"/>
    <property type="match status" value="1"/>
</dbReference>
<feature type="domain" description="Amidohydrolase-related" evidence="2">
    <location>
        <begin position="67"/>
        <end position="280"/>
    </location>
</feature>
<keyword evidence="1" id="KW-0456">Lyase</keyword>
<evidence type="ECO:0000313" key="4">
    <source>
        <dbReference type="Proteomes" id="UP000500767"/>
    </source>
</evidence>
<dbReference type="Proteomes" id="UP000500767">
    <property type="component" value="Chromosome"/>
</dbReference>
<organism evidence="3 4">
    <name type="scientific">Lichenicola cladoniae</name>
    <dbReference type="NCBI Taxonomy" id="1484109"/>
    <lineage>
        <taxon>Bacteria</taxon>
        <taxon>Pseudomonadati</taxon>
        <taxon>Pseudomonadota</taxon>
        <taxon>Alphaproteobacteria</taxon>
        <taxon>Acetobacterales</taxon>
        <taxon>Acetobacteraceae</taxon>
        <taxon>Lichenicola</taxon>
    </lineage>
</organism>